<keyword evidence="2" id="KW-1133">Transmembrane helix</keyword>
<evidence type="ECO:0000256" key="2">
    <source>
        <dbReference type="SAM" id="Phobius"/>
    </source>
</evidence>
<organism evidence="3 4">
    <name type="scientific">Stappia taiwanensis</name>
    <dbReference type="NCBI Taxonomy" id="992267"/>
    <lineage>
        <taxon>Bacteria</taxon>
        <taxon>Pseudomonadati</taxon>
        <taxon>Pseudomonadota</taxon>
        <taxon>Alphaproteobacteria</taxon>
        <taxon>Hyphomicrobiales</taxon>
        <taxon>Stappiaceae</taxon>
        <taxon>Stappia</taxon>
    </lineage>
</organism>
<keyword evidence="4" id="KW-1185">Reference proteome</keyword>
<feature type="region of interest" description="Disordered" evidence="1">
    <location>
        <begin position="142"/>
        <end position="172"/>
    </location>
</feature>
<gene>
    <name evidence="3" type="ORF">H1W37_07490</name>
</gene>
<dbReference type="AlphaFoldDB" id="A0A838XSH1"/>
<name>A0A838XSH1_9HYPH</name>
<accession>A0A838XSH1</accession>
<sequence>MEFEKTRYFRLAVSLVVVLVGGTFIGLAVYNHQMQADKTYLTITGGGFIYNYRHADIHYGITAAVQRPTPTGLRLIARFENPTGGQPITLQRAITARATRYSFETPPVHGVKEGHPYRVTLTVEENASGKVIETHERHLVSDVDPGLVPDSPLTIGPGYHRNPERERPTSVN</sequence>
<keyword evidence="2" id="KW-0472">Membrane</keyword>
<evidence type="ECO:0000313" key="4">
    <source>
        <dbReference type="Proteomes" id="UP000559404"/>
    </source>
</evidence>
<proteinExistence type="predicted"/>
<reference evidence="3 4" key="1">
    <citation type="submission" date="2020-07" db="EMBL/GenBank/DDBJ databases">
        <authorList>
            <person name="Li M."/>
        </authorList>
    </citation>
    <scope>NUCLEOTIDE SEQUENCE [LARGE SCALE GENOMIC DNA]</scope>
    <source>
        <strain evidence="3 4">DSM 23284</strain>
    </source>
</reference>
<evidence type="ECO:0000256" key="1">
    <source>
        <dbReference type="SAM" id="MobiDB-lite"/>
    </source>
</evidence>
<comment type="caution">
    <text evidence="3">The sequence shown here is derived from an EMBL/GenBank/DDBJ whole genome shotgun (WGS) entry which is preliminary data.</text>
</comment>
<feature type="transmembrane region" description="Helical" evidence="2">
    <location>
        <begin position="12"/>
        <end position="30"/>
    </location>
</feature>
<feature type="compositionally biased region" description="Basic and acidic residues" evidence="1">
    <location>
        <begin position="161"/>
        <end position="172"/>
    </location>
</feature>
<keyword evidence="2" id="KW-0812">Transmembrane</keyword>
<reference evidence="3 4" key="2">
    <citation type="submission" date="2020-08" db="EMBL/GenBank/DDBJ databases">
        <title>Stappia taiwanensis sp. nov., isolated from a coastal thermal spring.</title>
        <authorList>
            <person name="Kampfer P."/>
        </authorList>
    </citation>
    <scope>NUCLEOTIDE SEQUENCE [LARGE SCALE GENOMIC DNA]</scope>
    <source>
        <strain evidence="3 4">DSM 23284</strain>
    </source>
</reference>
<dbReference type="RefSeq" id="WP_181759679.1">
    <property type="nucleotide sequence ID" value="NZ_BMCR01000006.1"/>
</dbReference>
<protein>
    <submittedName>
        <fullName evidence="3">Uncharacterized protein</fullName>
    </submittedName>
</protein>
<dbReference type="Proteomes" id="UP000559404">
    <property type="component" value="Unassembled WGS sequence"/>
</dbReference>
<evidence type="ECO:0000313" key="3">
    <source>
        <dbReference type="EMBL" id="MBA4611486.1"/>
    </source>
</evidence>
<dbReference type="EMBL" id="JACEON010000005">
    <property type="protein sequence ID" value="MBA4611486.1"/>
    <property type="molecule type" value="Genomic_DNA"/>
</dbReference>